<evidence type="ECO:0000256" key="2">
    <source>
        <dbReference type="ARBA" id="ARBA00023136"/>
    </source>
</evidence>
<evidence type="ECO:0000259" key="4">
    <source>
        <dbReference type="Pfam" id="PF05433"/>
    </source>
</evidence>
<dbReference type="Proteomes" id="UP000298180">
    <property type="component" value="Unassembled WGS sequence"/>
</dbReference>
<comment type="subcellular location">
    <subcellularLocation>
        <location evidence="1">Membrane</location>
    </subcellularLocation>
</comment>
<dbReference type="InterPro" id="IPR008816">
    <property type="entry name" value="Gly_zipper_2TM_dom"/>
</dbReference>
<feature type="signal peptide" evidence="3">
    <location>
        <begin position="1"/>
        <end position="19"/>
    </location>
</feature>
<dbReference type="GO" id="GO:0019867">
    <property type="term" value="C:outer membrane"/>
    <property type="evidence" value="ECO:0007669"/>
    <property type="project" value="InterPro"/>
</dbReference>
<dbReference type="PANTHER" id="PTHR35603">
    <property type="match status" value="1"/>
</dbReference>
<dbReference type="PANTHER" id="PTHR35603:SF2">
    <property type="entry name" value="OUTER MEMBRANE LIPOPROTEIN"/>
    <property type="match status" value="1"/>
</dbReference>
<dbReference type="OrthoDB" id="8909257at2"/>
<reference evidence="5 6" key="1">
    <citation type="submission" date="2019-03" db="EMBL/GenBank/DDBJ databases">
        <title>Ramlibacter henchirensis DSM 14656, whole genome shotgun sequence.</title>
        <authorList>
            <person name="Zhang X."/>
            <person name="Feng G."/>
            <person name="Zhu H."/>
        </authorList>
    </citation>
    <scope>NUCLEOTIDE SEQUENCE [LARGE SCALE GENOMIC DNA]</scope>
    <source>
        <strain evidence="5 6">DSM 14656</strain>
    </source>
</reference>
<comment type="caution">
    <text evidence="5">The sequence shown here is derived from an EMBL/GenBank/DDBJ whole genome shotgun (WGS) entry which is preliminary data.</text>
</comment>
<dbReference type="NCBIfam" id="NF008437">
    <property type="entry name" value="PRK11280.1"/>
    <property type="match status" value="1"/>
</dbReference>
<dbReference type="RefSeq" id="WP_135261995.1">
    <property type="nucleotide sequence ID" value="NZ_SMLM01000001.1"/>
</dbReference>
<evidence type="ECO:0000256" key="1">
    <source>
        <dbReference type="ARBA" id="ARBA00004370"/>
    </source>
</evidence>
<organism evidence="5 6">
    <name type="scientific">Ramlibacter henchirensis</name>
    <dbReference type="NCBI Taxonomy" id="204072"/>
    <lineage>
        <taxon>Bacteria</taxon>
        <taxon>Pseudomonadati</taxon>
        <taxon>Pseudomonadota</taxon>
        <taxon>Betaproteobacteria</taxon>
        <taxon>Burkholderiales</taxon>
        <taxon>Comamonadaceae</taxon>
        <taxon>Ramlibacter</taxon>
    </lineage>
</organism>
<keyword evidence="6" id="KW-1185">Reference proteome</keyword>
<dbReference type="Pfam" id="PF05433">
    <property type="entry name" value="Rick_17kDa_Anti"/>
    <property type="match status" value="1"/>
</dbReference>
<keyword evidence="3" id="KW-0732">Signal</keyword>
<keyword evidence="2" id="KW-0472">Membrane</keyword>
<protein>
    <submittedName>
        <fullName evidence="5">Glycine zipper 2TM domain-containing protein</fullName>
    </submittedName>
</protein>
<accession>A0A4Z0C631</accession>
<evidence type="ECO:0000256" key="3">
    <source>
        <dbReference type="SAM" id="SignalP"/>
    </source>
</evidence>
<dbReference type="EMBL" id="SMLM01000001">
    <property type="protein sequence ID" value="TFZ05910.1"/>
    <property type="molecule type" value="Genomic_DNA"/>
</dbReference>
<feature type="chain" id="PRO_5021222832" evidence="3">
    <location>
        <begin position="20"/>
        <end position="234"/>
    </location>
</feature>
<evidence type="ECO:0000313" key="5">
    <source>
        <dbReference type="EMBL" id="TFZ05910.1"/>
    </source>
</evidence>
<feature type="domain" description="Glycine zipper 2TM" evidence="4">
    <location>
        <begin position="56"/>
        <end position="97"/>
    </location>
</feature>
<sequence length="234" mass="24533">MNKYVVLSIAAVAAGAVHAQEVGRVLSSTPVIQQVQVPRQVCSQQQVAVQQPSTGAGGLMGAIAGGAVGNQIGSGSGRAAATVLGVLGGVVLGDRIEGGGNTHLQTVQNCTTQLFYENRAVGYNVIYEYNGRQYQVNLPHDPGPTVQLQVTPVSTPPATTAPVAPAAPLTAPAPLVEAPAPAVIAAAPTVIVPTTTVYPAYYARPYPYYWRPPVSLHFGFVHHSGHRHHHRHRH</sequence>
<proteinExistence type="predicted"/>
<gene>
    <name evidence="5" type="ORF">EZ313_04450</name>
</gene>
<name>A0A4Z0C631_9BURK</name>
<dbReference type="AlphaFoldDB" id="A0A4Z0C631"/>
<dbReference type="InterPro" id="IPR051407">
    <property type="entry name" value="Bact_OM_lipoprot/Surf_antigen"/>
</dbReference>
<evidence type="ECO:0000313" key="6">
    <source>
        <dbReference type="Proteomes" id="UP000298180"/>
    </source>
</evidence>